<organism evidence="1 2">
    <name type="scientific">Aspergillus tubingensis (strain CBS 134.48)</name>
    <dbReference type="NCBI Taxonomy" id="767770"/>
    <lineage>
        <taxon>Eukaryota</taxon>
        <taxon>Fungi</taxon>
        <taxon>Dikarya</taxon>
        <taxon>Ascomycota</taxon>
        <taxon>Pezizomycotina</taxon>
        <taxon>Eurotiomycetes</taxon>
        <taxon>Eurotiomycetidae</taxon>
        <taxon>Eurotiales</taxon>
        <taxon>Aspergillaceae</taxon>
        <taxon>Aspergillus</taxon>
        <taxon>Aspergillus subgen. Circumdati</taxon>
    </lineage>
</organism>
<dbReference type="AlphaFoldDB" id="A0A1L9N9I0"/>
<evidence type="ECO:0000313" key="1">
    <source>
        <dbReference type="EMBL" id="OJI85966.1"/>
    </source>
</evidence>
<reference evidence="2" key="1">
    <citation type="journal article" date="2017" name="Genome Biol.">
        <title>Comparative genomics reveals high biological diversity and specific adaptations in the industrially and medically important fungal genus Aspergillus.</title>
        <authorList>
            <person name="de Vries R.P."/>
            <person name="Riley R."/>
            <person name="Wiebenga A."/>
            <person name="Aguilar-Osorio G."/>
            <person name="Amillis S."/>
            <person name="Uchima C.A."/>
            <person name="Anderluh G."/>
            <person name="Asadollahi M."/>
            <person name="Askin M."/>
            <person name="Barry K."/>
            <person name="Battaglia E."/>
            <person name="Bayram O."/>
            <person name="Benocci T."/>
            <person name="Braus-Stromeyer S.A."/>
            <person name="Caldana C."/>
            <person name="Canovas D."/>
            <person name="Cerqueira G.C."/>
            <person name="Chen F."/>
            <person name="Chen W."/>
            <person name="Choi C."/>
            <person name="Clum A."/>
            <person name="Dos Santos R.A."/>
            <person name="Damasio A.R."/>
            <person name="Diallinas G."/>
            <person name="Emri T."/>
            <person name="Fekete E."/>
            <person name="Flipphi M."/>
            <person name="Freyberg S."/>
            <person name="Gallo A."/>
            <person name="Gournas C."/>
            <person name="Habgood R."/>
            <person name="Hainaut M."/>
            <person name="Harispe M.L."/>
            <person name="Henrissat B."/>
            <person name="Hilden K.S."/>
            <person name="Hope R."/>
            <person name="Hossain A."/>
            <person name="Karabika E."/>
            <person name="Karaffa L."/>
            <person name="Karanyi Z."/>
            <person name="Krasevec N."/>
            <person name="Kuo A."/>
            <person name="Kusch H."/>
            <person name="LaButti K."/>
            <person name="Lagendijk E.L."/>
            <person name="Lapidus A."/>
            <person name="Levasseur A."/>
            <person name="Lindquist E."/>
            <person name="Lipzen A."/>
            <person name="Logrieco A.F."/>
            <person name="MacCabe A."/>
            <person name="Maekelae M.R."/>
            <person name="Malavazi I."/>
            <person name="Melin P."/>
            <person name="Meyer V."/>
            <person name="Mielnichuk N."/>
            <person name="Miskei M."/>
            <person name="Molnar A.P."/>
            <person name="Mule G."/>
            <person name="Ngan C.Y."/>
            <person name="Orejas M."/>
            <person name="Orosz E."/>
            <person name="Ouedraogo J.P."/>
            <person name="Overkamp K.M."/>
            <person name="Park H.-S."/>
            <person name="Perrone G."/>
            <person name="Piumi F."/>
            <person name="Punt P.J."/>
            <person name="Ram A.F."/>
            <person name="Ramon A."/>
            <person name="Rauscher S."/>
            <person name="Record E."/>
            <person name="Riano-Pachon D.M."/>
            <person name="Robert V."/>
            <person name="Roehrig J."/>
            <person name="Ruller R."/>
            <person name="Salamov A."/>
            <person name="Salih N.S."/>
            <person name="Samson R.A."/>
            <person name="Sandor E."/>
            <person name="Sanguinetti M."/>
            <person name="Schuetze T."/>
            <person name="Sepcic K."/>
            <person name="Shelest E."/>
            <person name="Sherlock G."/>
            <person name="Sophianopoulou V."/>
            <person name="Squina F.M."/>
            <person name="Sun H."/>
            <person name="Susca A."/>
            <person name="Todd R.B."/>
            <person name="Tsang A."/>
            <person name="Unkles S.E."/>
            <person name="van de Wiele N."/>
            <person name="van Rossen-Uffink D."/>
            <person name="Oliveira J.V."/>
            <person name="Vesth T.C."/>
            <person name="Visser J."/>
            <person name="Yu J.-H."/>
            <person name="Zhou M."/>
            <person name="Andersen M.R."/>
            <person name="Archer D.B."/>
            <person name="Baker S.E."/>
            <person name="Benoit I."/>
            <person name="Brakhage A.A."/>
            <person name="Braus G.H."/>
            <person name="Fischer R."/>
            <person name="Frisvad J.C."/>
            <person name="Goldman G.H."/>
            <person name="Houbraken J."/>
            <person name="Oakley B."/>
            <person name="Pocsi I."/>
            <person name="Scazzocchio C."/>
            <person name="Seiboth B."/>
            <person name="vanKuyk P.A."/>
            <person name="Wortman J."/>
            <person name="Dyer P.S."/>
            <person name="Grigoriev I.V."/>
        </authorList>
    </citation>
    <scope>NUCLEOTIDE SEQUENCE [LARGE SCALE GENOMIC DNA]</scope>
    <source>
        <strain evidence="2">CBS 134.48</strain>
    </source>
</reference>
<accession>A0A1L9N9I0</accession>
<keyword evidence="2" id="KW-1185">Reference proteome</keyword>
<dbReference type="OrthoDB" id="3204049at2759"/>
<protein>
    <submittedName>
        <fullName evidence="1">Uncharacterized protein</fullName>
    </submittedName>
</protein>
<gene>
    <name evidence="1" type="ORF">ASPTUDRAFT_187391</name>
</gene>
<dbReference type="Proteomes" id="UP000184304">
    <property type="component" value="Unassembled WGS sequence"/>
</dbReference>
<name>A0A1L9N9I0_ASPTC</name>
<sequence>MAHQPEIIPWHTLASNLCWVDRSESKNDCNFLSNFTQAMFKAIVISSDRERAKYAVTYNPPQDDTVIVNEQNAQKIEEDFDWRAEAFTFPYSDRKPLLPCTLDMRTGSAFCHSHEADDCREFPELDDWGYLNVQLVVCLIPNGEMDPIIWACAHSRVGLRSWHCDYNCTPRHNRMEHALPEVGLNVAYCLPDTWEPKARTSGGKHYRDTCFYQHLLRKCTADDGSSDFILCMHRKLFDIDKHRIIPGITTGLFTPDRYGVSPFDEFLTLETPALTFLPHEMDISEVRWILSYAGKLPMELVLDIMEFADYRPRRSLEVLLGPLHPTNRGALVKYLDQC</sequence>
<dbReference type="OMA" id="MEMYECY"/>
<dbReference type="EMBL" id="KV878187">
    <property type="protein sequence ID" value="OJI85966.1"/>
    <property type="molecule type" value="Genomic_DNA"/>
</dbReference>
<evidence type="ECO:0000313" key="2">
    <source>
        <dbReference type="Proteomes" id="UP000184304"/>
    </source>
</evidence>
<dbReference type="VEuPathDB" id="FungiDB:ASPTUDRAFT_187391"/>
<proteinExistence type="predicted"/>